<keyword evidence="2" id="KW-1185">Reference proteome</keyword>
<reference evidence="1 2" key="1">
    <citation type="submission" date="2019-08" db="EMBL/GenBank/DDBJ databases">
        <title>The genome of the soybean aphid Biotype 1, its phylome, world population structure and adaptation to the North American continent.</title>
        <authorList>
            <person name="Giordano R."/>
            <person name="Donthu R.K."/>
            <person name="Hernandez A.G."/>
            <person name="Wright C.L."/>
            <person name="Zimin A.V."/>
        </authorList>
    </citation>
    <scope>NUCLEOTIDE SEQUENCE [LARGE SCALE GENOMIC DNA]</scope>
    <source>
        <tissue evidence="1">Whole aphids</tissue>
    </source>
</reference>
<proteinExistence type="predicted"/>
<evidence type="ECO:0000313" key="2">
    <source>
        <dbReference type="Proteomes" id="UP000475862"/>
    </source>
</evidence>
<name>A0A6G0TK29_APHGL</name>
<sequence>MNRTGSNAQYVAHINPNSHTHWESLSAEYKSNMEGFLLKFDCHIHMIINKSHRFLGFISRNCRDFTDKLTIKLIYCSLIRPNCEYGSIIWSSYQTGEKTRLEKVQHKFLRYISFKCSIPREPHTSYSPLLSLLNFQTLEHRRIILDLSFLYKLLNGDVPRLSKFFKPFNLLCSHFNTRLTNTFRLSIQFTNYTNNIPCNRLIQAVNKFKIDMFSSQNFDSFKSY</sequence>
<comment type="caution">
    <text evidence="1">The sequence shown here is derived from an EMBL/GenBank/DDBJ whole genome shotgun (WGS) entry which is preliminary data.</text>
</comment>
<protein>
    <recommendedName>
        <fullName evidence="3">Reverse transcriptase domain-containing protein</fullName>
    </recommendedName>
</protein>
<evidence type="ECO:0000313" key="1">
    <source>
        <dbReference type="EMBL" id="KAE9534092.1"/>
    </source>
</evidence>
<dbReference type="Proteomes" id="UP000475862">
    <property type="component" value="Unassembled WGS sequence"/>
</dbReference>
<organism evidence="1 2">
    <name type="scientific">Aphis glycines</name>
    <name type="common">Soybean aphid</name>
    <dbReference type="NCBI Taxonomy" id="307491"/>
    <lineage>
        <taxon>Eukaryota</taxon>
        <taxon>Metazoa</taxon>
        <taxon>Ecdysozoa</taxon>
        <taxon>Arthropoda</taxon>
        <taxon>Hexapoda</taxon>
        <taxon>Insecta</taxon>
        <taxon>Pterygota</taxon>
        <taxon>Neoptera</taxon>
        <taxon>Paraneoptera</taxon>
        <taxon>Hemiptera</taxon>
        <taxon>Sternorrhyncha</taxon>
        <taxon>Aphidomorpha</taxon>
        <taxon>Aphidoidea</taxon>
        <taxon>Aphididae</taxon>
        <taxon>Aphidini</taxon>
        <taxon>Aphis</taxon>
        <taxon>Aphis</taxon>
    </lineage>
</organism>
<dbReference type="OrthoDB" id="6777438at2759"/>
<dbReference type="AlphaFoldDB" id="A0A6G0TK29"/>
<gene>
    <name evidence="1" type="ORF">AGLY_008828</name>
</gene>
<accession>A0A6G0TK29</accession>
<evidence type="ECO:0008006" key="3">
    <source>
        <dbReference type="Google" id="ProtNLM"/>
    </source>
</evidence>
<feature type="non-terminal residue" evidence="1">
    <location>
        <position position="224"/>
    </location>
</feature>
<dbReference type="EMBL" id="VYZN01000030">
    <property type="protein sequence ID" value="KAE9534092.1"/>
    <property type="molecule type" value="Genomic_DNA"/>
</dbReference>